<evidence type="ECO:0000313" key="2">
    <source>
        <dbReference type="Proteomes" id="UP000627984"/>
    </source>
</evidence>
<reference evidence="1" key="1">
    <citation type="journal article" date="2014" name="Int. J. Syst. Evol. Microbiol.">
        <title>Complete genome sequence of Corynebacterium casei LMG S-19264T (=DSM 44701T), isolated from a smear-ripened cheese.</title>
        <authorList>
            <consortium name="US DOE Joint Genome Institute (JGI-PGF)"/>
            <person name="Walter F."/>
            <person name="Albersmeier A."/>
            <person name="Kalinowski J."/>
            <person name="Ruckert C."/>
        </authorList>
    </citation>
    <scope>NUCLEOTIDE SEQUENCE</scope>
    <source>
        <strain evidence="1">JCM 3093</strain>
    </source>
</reference>
<comment type="caution">
    <text evidence="1">The sequence shown here is derived from an EMBL/GenBank/DDBJ whole genome shotgun (WGS) entry which is preliminary data.</text>
</comment>
<sequence>MIALLAGGFVLVLFLFEGLWQWIVSRVLSPILSWIRRGMRWLAEACFGPPIRRSDGSVMAEGWFEQLPSASVSALSDVGVSRRGFLTVSEEQVVFSIDREAGMNRRTVPLRGAEITLPGRGNEDSPVDVLVVTRDDRRYRLSFHFPAGVRLFLASASRHASHAGFSTEKVIHTFSRIFALFSCTASAPRPGGRSP</sequence>
<proteinExistence type="predicted"/>
<dbReference type="AlphaFoldDB" id="A0AA37F5K8"/>
<dbReference type="EMBL" id="BMQD01000012">
    <property type="protein sequence ID" value="GGK76061.1"/>
    <property type="molecule type" value="Genomic_DNA"/>
</dbReference>
<dbReference type="RefSeq" id="WP_191896013.1">
    <property type="nucleotide sequence ID" value="NZ_BMQD01000012.1"/>
</dbReference>
<protein>
    <submittedName>
        <fullName evidence="1">Uncharacterized protein</fullName>
    </submittedName>
</protein>
<dbReference type="Proteomes" id="UP000627984">
    <property type="component" value="Unassembled WGS sequence"/>
</dbReference>
<accession>A0AA37F5K8</accession>
<name>A0AA37F5K8_9ACTN</name>
<evidence type="ECO:0000313" key="1">
    <source>
        <dbReference type="EMBL" id="GGK76061.1"/>
    </source>
</evidence>
<reference evidence="1" key="2">
    <citation type="submission" date="2022-09" db="EMBL/GenBank/DDBJ databases">
        <authorList>
            <person name="Sun Q."/>
            <person name="Ohkuma M."/>
        </authorList>
    </citation>
    <scope>NUCLEOTIDE SEQUENCE</scope>
    <source>
        <strain evidence="1">JCM 3093</strain>
    </source>
</reference>
<organism evidence="1 2">
    <name type="scientific">Planomonospora parontospora</name>
    <dbReference type="NCBI Taxonomy" id="58119"/>
    <lineage>
        <taxon>Bacteria</taxon>
        <taxon>Bacillati</taxon>
        <taxon>Actinomycetota</taxon>
        <taxon>Actinomycetes</taxon>
        <taxon>Streptosporangiales</taxon>
        <taxon>Streptosporangiaceae</taxon>
        <taxon>Planomonospora</taxon>
    </lineage>
</organism>
<gene>
    <name evidence="1" type="ORF">GCM10010126_39070</name>
</gene>